<dbReference type="Proteomes" id="UP000289738">
    <property type="component" value="Chromosome A01"/>
</dbReference>
<dbReference type="STRING" id="3818.A0A445ERX9"/>
<reference evidence="1 2" key="1">
    <citation type="submission" date="2019-01" db="EMBL/GenBank/DDBJ databases">
        <title>Sequencing of cultivated peanut Arachis hypogaea provides insights into genome evolution and oil improvement.</title>
        <authorList>
            <person name="Chen X."/>
        </authorList>
    </citation>
    <scope>NUCLEOTIDE SEQUENCE [LARGE SCALE GENOMIC DNA]</scope>
    <source>
        <strain evidence="2">cv. Fuhuasheng</strain>
        <tissue evidence="1">Leaves</tissue>
    </source>
</reference>
<evidence type="ECO:0000313" key="2">
    <source>
        <dbReference type="Proteomes" id="UP000289738"/>
    </source>
</evidence>
<comment type="caution">
    <text evidence="1">The sequence shown here is derived from an EMBL/GenBank/DDBJ whole genome shotgun (WGS) entry which is preliminary data.</text>
</comment>
<dbReference type="AlphaFoldDB" id="A0A445ERX9"/>
<sequence>MQSVRNSKLELQNSTALGETTLSSIHGQRERLKSAHRKALDMLNTVGMPNLVLRLAERCAKQSAEHSGDDMKKTFSIVIYFTCNE</sequence>
<organism evidence="1 2">
    <name type="scientific">Arachis hypogaea</name>
    <name type="common">Peanut</name>
    <dbReference type="NCBI Taxonomy" id="3818"/>
    <lineage>
        <taxon>Eukaryota</taxon>
        <taxon>Viridiplantae</taxon>
        <taxon>Streptophyta</taxon>
        <taxon>Embryophyta</taxon>
        <taxon>Tracheophyta</taxon>
        <taxon>Spermatophyta</taxon>
        <taxon>Magnoliopsida</taxon>
        <taxon>eudicotyledons</taxon>
        <taxon>Gunneridae</taxon>
        <taxon>Pentapetalae</taxon>
        <taxon>rosids</taxon>
        <taxon>fabids</taxon>
        <taxon>Fabales</taxon>
        <taxon>Fabaceae</taxon>
        <taxon>Papilionoideae</taxon>
        <taxon>50 kb inversion clade</taxon>
        <taxon>dalbergioids sensu lato</taxon>
        <taxon>Dalbergieae</taxon>
        <taxon>Pterocarpus clade</taxon>
        <taxon>Arachis</taxon>
    </lineage>
</organism>
<dbReference type="Pfam" id="PF12352">
    <property type="entry name" value="V-SNARE_C"/>
    <property type="match status" value="1"/>
</dbReference>
<proteinExistence type="predicted"/>
<name>A0A445ERX9_ARAHY</name>
<keyword evidence="2" id="KW-1185">Reference proteome</keyword>
<protein>
    <submittedName>
        <fullName evidence="1">Uncharacterized protein</fullName>
    </submittedName>
</protein>
<dbReference type="EMBL" id="SDMP01000001">
    <property type="protein sequence ID" value="RYR78063.1"/>
    <property type="molecule type" value="Genomic_DNA"/>
</dbReference>
<accession>A0A445ERX9</accession>
<evidence type="ECO:0000313" key="1">
    <source>
        <dbReference type="EMBL" id="RYR78063.1"/>
    </source>
</evidence>
<gene>
    <name evidence="1" type="ORF">Ahy_A01g002816</name>
</gene>